<reference evidence="1 2" key="1">
    <citation type="submission" date="2017-12" db="EMBL/GenBank/DDBJ databases">
        <title>Mesoplasma syrphidae YJS, Complete Genome.</title>
        <authorList>
            <person name="Knight T.F."/>
            <person name="Citino T."/>
            <person name="Rubinstein R."/>
            <person name="Neuschaefer Z."/>
        </authorList>
    </citation>
    <scope>NUCLEOTIDE SEQUENCE [LARGE SCALE GENOMIC DNA]</scope>
    <source>
        <strain evidence="1 2">YJS</strain>
    </source>
</reference>
<dbReference type="RefSeq" id="WP_027048046.1">
    <property type="nucleotide sequence ID" value="NZ_CP025257.1"/>
</dbReference>
<dbReference type="OrthoDB" id="389063at2"/>
<organism evidence="1 2">
    <name type="scientific">Mesoplasma syrphidae</name>
    <dbReference type="NCBI Taxonomy" id="225999"/>
    <lineage>
        <taxon>Bacteria</taxon>
        <taxon>Bacillati</taxon>
        <taxon>Mycoplasmatota</taxon>
        <taxon>Mollicutes</taxon>
        <taxon>Entomoplasmatales</taxon>
        <taxon>Entomoplasmataceae</taxon>
        <taxon>Mesoplasma</taxon>
    </lineage>
</organism>
<dbReference type="KEGG" id="msyr:CXP39_02210"/>
<name>A0A2K9C999_9MOLU</name>
<evidence type="ECO:0000313" key="1">
    <source>
        <dbReference type="EMBL" id="AUF83605.1"/>
    </source>
</evidence>
<sequence>MKKLLTVLGAVSLAATVGSTVVSCTKEAKKPNLQALKAQIEKAEKIQQGKKTKTAFEALKQAILEAKKVKKEEDVSKAYAAIVKAMKAFNDSADMKVVDFKNFKENAEKETNKKHSTIDAAVTAIQGIAKPEGVKTVKVEKDKDGKNIIVTFVVEERYNKVEKLELTFVKAD</sequence>
<keyword evidence="2" id="KW-1185">Reference proteome</keyword>
<evidence type="ECO:0000313" key="2">
    <source>
        <dbReference type="Proteomes" id="UP000233419"/>
    </source>
</evidence>
<dbReference type="Proteomes" id="UP000233419">
    <property type="component" value="Chromosome"/>
</dbReference>
<accession>A0A2K9C999</accession>
<proteinExistence type="predicted"/>
<protein>
    <recommendedName>
        <fullName evidence="3">Lipoprotein</fullName>
    </recommendedName>
</protein>
<dbReference type="NCBIfam" id="NF038029">
    <property type="entry name" value="LP_plasma"/>
    <property type="match status" value="1"/>
</dbReference>
<dbReference type="InterPro" id="IPR054816">
    <property type="entry name" value="Lipoprotein_mollicutes-type_CS"/>
</dbReference>
<dbReference type="PROSITE" id="PS51257">
    <property type="entry name" value="PROKAR_LIPOPROTEIN"/>
    <property type="match status" value="1"/>
</dbReference>
<dbReference type="EMBL" id="CP025257">
    <property type="protein sequence ID" value="AUF83605.1"/>
    <property type="molecule type" value="Genomic_DNA"/>
</dbReference>
<dbReference type="AlphaFoldDB" id="A0A2K9C999"/>
<dbReference type="NCBIfam" id="NF045726">
    <property type="entry name" value="XXplasma_LP"/>
    <property type="match status" value="1"/>
</dbReference>
<evidence type="ECO:0008006" key="3">
    <source>
        <dbReference type="Google" id="ProtNLM"/>
    </source>
</evidence>
<gene>
    <name evidence="1" type="ORF">CXP39_02210</name>
</gene>